<feature type="compositionally biased region" description="Polar residues" evidence="1">
    <location>
        <begin position="153"/>
        <end position="162"/>
    </location>
</feature>
<name>A0A154PDT6_DUFNO</name>
<feature type="compositionally biased region" description="Basic and acidic residues" evidence="1">
    <location>
        <begin position="202"/>
        <end position="213"/>
    </location>
</feature>
<gene>
    <name evidence="2" type="ORF">WN55_01746</name>
</gene>
<organism evidence="2 3">
    <name type="scientific">Dufourea novaeangliae</name>
    <name type="common">Sweat bee</name>
    <dbReference type="NCBI Taxonomy" id="178035"/>
    <lineage>
        <taxon>Eukaryota</taxon>
        <taxon>Metazoa</taxon>
        <taxon>Ecdysozoa</taxon>
        <taxon>Arthropoda</taxon>
        <taxon>Hexapoda</taxon>
        <taxon>Insecta</taxon>
        <taxon>Pterygota</taxon>
        <taxon>Neoptera</taxon>
        <taxon>Endopterygota</taxon>
        <taxon>Hymenoptera</taxon>
        <taxon>Apocrita</taxon>
        <taxon>Aculeata</taxon>
        <taxon>Apoidea</taxon>
        <taxon>Anthophila</taxon>
        <taxon>Halictidae</taxon>
        <taxon>Rophitinae</taxon>
        <taxon>Dufourea</taxon>
    </lineage>
</organism>
<protein>
    <submittedName>
        <fullName evidence="2">Uncharacterized protein</fullName>
    </submittedName>
</protein>
<dbReference type="EMBL" id="KQ434880">
    <property type="protein sequence ID" value="KZC10013.1"/>
    <property type="molecule type" value="Genomic_DNA"/>
</dbReference>
<dbReference type="Proteomes" id="UP000076502">
    <property type="component" value="Unassembled WGS sequence"/>
</dbReference>
<dbReference type="AlphaFoldDB" id="A0A154PDT6"/>
<evidence type="ECO:0000313" key="2">
    <source>
        <dbReference type="EMBL" id="KZC10013.1"/>
    </source>
</evidence>
<feature type="region of interest" description="Disordered" evidence="1">
    <location>
        <begin position="1"/>
        <end position="20"/>
    </location>
</feature>
<evidence type="ECO:0000313" key="3">
    <source>
        <dbReference type="Proteomes" id="UP000076502"/>
    </source>
</evidence>
<proteinExistence type="predicted"/>
<feature type="region of interest" description="Disordered" evidence="1">
    <location>
        <begin position="148"/>
        <end position="174"/>
    </location>
</feature>
<accession>A0A154PDT6</accession>
<keyword evidence="3" id="KW-1185">Reference proteome</keyword>
<feature type="compositionally biased region" description="Polar residues" evidence="1">
    <location>
        <begin position="235"/>
        <end position="247"/>
    </location>
</feature>
<evidence type="ECO:0000256" key="1">
    <source>
        <dbReference type="SAM" id="MobiDB-lite"/>
    </source>
</evidence>
<reference evidence="2 3" key="1">
    <citation type="submission" date="2015-07" db="EMBL/GenBank/DDBJ databases">
        <title>The genome of Dufourea novaeangliae.</title>
        <authorList>
            <person name="Pan H."/>
            <person name="Kapheim K."/>
        </authorList>
    </citation>
    <scope>NUCLEOTIDE SEQUENCE [LARGE SCALE GENOMIC DNA]</scope>
    <source>
        <strain evidence="2">0120121106</strain>
        <tissue evidence="2">Whole body</tissue>
    </source>
</reference>
<sequence>MLLDPEMGHSGARESAGGAPASAKVLGQGQAALTQHASLKCFVTLLFEQRNATAPYTTMERRAAVANEVRHPTPKPFPHPDQEQTENWEKGLLPCERTTPPNNGGGADLVRRPVDWRVGKHRTNGVGPLWAVTGASPRKGLSTEVAAGRTQHWESTSASRGQSAVLRPTPGESGLLAQKKTLRARGVSGLSSILKTGGYSRGDSRRGHGERNGSVRGKGGTAERYGRLPKFANRHSVTNQPQATLESKVSCVASA</sequence>
<feature type="region of interest" description="Disordered" evidence="1">
    <location>
        <begin position="188"/>
        <end position="255"/>
    </location>
</feature>